<feature type="region of interest" description="Disordered" evidence="1">
    <location>
        <begin position="37"/>
        <end position="89"/>
    </location>
</feature>
<sequence length="149" mass="16827">MCTPSSPEVASGSASPIRISVCDVPVLAPRPLPYHSPTFLQFDLPDTDEDLSHPPYTHRPAKRKRTDDGDQIHDDDLPPPPPAKRRAHQIHAWRSRVHREHQLQLPSPRHQRQLLHHGAWFDLVPLRPPPASAHRSSGLPFADQPFGYP</sequence>
<evidence type="ECO:0000313" key="3">
    <source>
        <dbReference type="Proteomes" id="UP000053989"/>
    </source>
</evidence>
<organism evidence="2 3">
    <name type="scientific">Scleroderma citrinum Foug A</name>
    <dbReference type="NCBI Taxonomy" id="1036808"/>
    <lineage>
        <taxon>Eukaryota</taxon>
        <taxon>Fungi</taxon>
        <taxon>Dikarya</taxon>
        <taxon>Basidiomycota</taxon>
        <taxon>Agaricomycotina</taxon>
        <taxon>Agaricomycetes</taxon>
        <taxon>Agaricomycetidae</taxon>
        <taxon>Boletales</taxon>
        <taxon>Sclerodermatineae</taxon>
        <taxon>Sclerodermataceae</taxon>
        <taxon>Scleroderma</taxon>
    </lineage>
</organism>
<dbReference type="AlphaFoldDB" id="A0A0C3DNN5"/>
<evidence type="ECO:0000256" key="1">
    <source>
        <dbReference type="SAM" id="MobiDB-lite"/>
    </source>
</evidence>
<dbReference type="InParanoid" id="A0A0C3DNN5"/>
<keyword evidence="3" id="KW-1185">Reference proteome</keyword>
<dbReference type="STRING" id="1036808.A0A0C3DNN5"/>
<reference evidence="3" key="2">
    <citation type="submission" date="2015-01" db="EMBL/GenBank/DDBJ databases">
        <title>Evolutionary Origins and Diversification of the Mycorrhizal Mutualists.</title>
        <authorList>
            <consortium name="DOE Joint Genome Institute"/>
            <consortium name="Mycorrhizal Genomics Consortium"/>
            <person name="Kohler A."/>
            <person name="Kuo A."/>
            <person name="Nagy L.G."/>
            <person name="Floudas D."/>
            <person name="Copeland A."/>
            <person name="Barry K.W."/>
            <person name="Cichocki N."/>
            <person name="Veneault-Fourrey C."/>
            <person name="LaButti K."/>
            <person name="Lindquist E.A."/>
            <person name="Lipzen A."/>
            <person name="Lundell T."/>
            <person name="Morin E."/>
            <person name="Murat C."/>
            <person name="Riley R."/>
            <person name="Ohm R."/>
            <person name="Sun H."/>
            <person name="Tunlid A."/>
            <person name="Henrissat B."/>
            <person name="Grigoriev I.V."/>
            <person name="Hibbett D.S."/>
            <person name="Martin F."/>
        </authorList>
    </citation>
    <scope>NUCLEOTIDE SEQUENCE [LARGE SCALE GENOMIC DNA]</scope>
    <source>
        <strain evidence="3">Foug A</strain>
    </source>
</reference>
<protein>
    <submittedName>
        <fullName evidence="2">Uncharacterized protein</fullName>
    </submittedName>
</protein>
<accession>A0A0C3DNN5</accession>
<dbReference type="Proteomes" id="UP000053989">
    <property type="component" value="Unassembled WGS sequence"/>
</dbReference>
<dbReference type="HOGENOM" id="CLU_114216_0_0_1"/>
<dbReference type="OrthoDB" id="3029761at2759"/>
<dbReference type="EMBL" id="KN822098">
    <property type="protein sequence ID" value="KIM57601.1"/>
    <property type="molecule type" value="Genomic_DNA"/>
</dbReference>
<reference evidence="2 3" key="1">
    <citation type="submission" date="2014-04" db="EMBL/GenBank/DDBJ databases">
        <authorList>
            <consortium name="DOE Joint Genome Institute"/>
            <person name="Kuo A."/>
            <person name="Kohler A."/>
            <person name="Nagy L.G."/>
            <person name="Floudas D."/>
            <person name="Copeland A."/>
            <person name="Barry K.W."/>
            <person name="Cichocki N."/>
            <person name="Veneault-Fourrey C."/>
            <person name="LaButti K."/>
            <person name="Lindquist E.A."/>
            <person name="Lipzen A."/>
            <person name="Lundell T."/>
            <person name="Morin E."/>
            <person name="Murat C."/>
            <person name="Sun H."/>
            <person name="Tunlid A."/>
            <person name="Henrissat B."/>
            <person name="Grigoriev I.V."/>
            <person name="Hibbett D.S."/>
            <person name="Martin F."/>
            <person name="Nordberg H.P."/>
            <person name="Cantor M.N."/>
            <person name="Hua S.X."/>
        </authorList>
    </citation>
    <scope>NUCLEOTIDE SEQUENCE [LARGE SCALE GENOMIC DNA]</scope>
    <source>
        <strain evidence="2 3">Foug A</strain>
    </source>
</reference>
<gene>
    <name evidence="2" type="ORF">SCLCIDRAFT_1219275</name>
</gene>
<name>A0A0C3DNN5_9AGAM</name>
<evidence type="ECO:0000313" key="2">
    <source>
        <dbReference type="EMBL" id="KIM57601.1"/>
    </source>
</evidence>
<proteinExistence type="predicted"/>
<feature type="compositionally biased region" description="Basic and acidic residues" evidence="1">
    <location>
        <begin position="65"/>
        <end position="76"/>
    </location>
</feature>